<accession>A0A0N4W9H4</accession>
<reference evidence="1" key="1">
    <citation type="submission" date="2017-02" db="UniProtKB">
        <authorList>
            <consortium name="WormBaseParasite"/>
        </authorList>
    </citation>
    <scope>IDENTIFICATION</scope>
</reference>
<protein>
    <submittedName>
        <fullName evidence="1">CCHC-type domain-containing protein</fullName>
    </submittedName>
</protein>
<sequence>MTPGNYKIAMDILATHYDEMDILATHYDDKVTVKHILYTKLAQLPHCDLEGRNLQTIYNQMFTLVKIGGEDDCKETGLGAILLNKPPARLLSQIYDRTGNSHNLTPTPTELLNLLTDIVRKDATLFEMEYHARPSNHLQSYSFHASSRSSPDRTLPYKHKKMRPCPFCQSNDHIPNACVAFPTPQGRSRLVKQLRLCYNCLSNQHSSKECTSNNIRRRNVHRSSLVNRALNATTHPYVLYTEACQIKKGVHKVSPHPHLIILQFNPTNNSLLLLRMRLTLIAVRKKTT</sequence>
<name>A0A0N4W9H4_HAEPC</name>
<dbReference type="WBParaSite" id="HPLM_0000694801-mRNA-1">
    <property type="protein sequence ID" value="HPLM_0000694801-mRNA-1"/>
    <property type="gene ID" value="HPLM_0000694801"/>
</dbReference>
<evidence type="ECO:0000313" key="1">
    <source>
        <dbReference type="WBParaSite" id="HPLM_0000694801-mRNA-1"/>
    </source>
</evidence>
<dbReference type="AlphaFoldDB" id="A0A0N4W9H4"/>
<proteinExistence type="predicted"/>
<organism evidence="1">
    <name type="scientific">Haemonchus placei</name>
    <name type="common">Barber's pole worm</name>
    <dbReference type="NCBI Taxonomy" id="6290"/>
    <lineage>
        <taxon>Eukaryota</taxon>
        <taxon>Metazoa</taxon>
        <taxon>Ecdysozoa</taxon>
        <taxon>Nematoda</taxon>
        <taxon>Chromadorea</taxon>
        <taxon>Rhabditida</taxon>
        <taxon>Rhabditina</taxon>
        <taxon>Rhabditomorpha</taxon>
        <taxon>Strongyloidea</taxon>
        <taxon>Trichostrongylidae</taxon>
        <taxon>Haemonchus</taxon>
    </lineage>
</organism>